<evidence type="ECO:0000313" key="1">
    <source>
        <dbReference type="EMBL" id="KWZ39590.1"/>
    </source>
</evidence>
<evidence type="ECO:0008006" key="3">
    <source>
        <dbReference type="Google" id="ProtNLM"/>
    </source>
</evidence>
<sequence length="139" mass="15835">MRNTVYGRMFDRLANLIPSFQTVRSGAVFYAAPRQPDDMAVYCCVTELEGDRLMIELADDRTKDGKNIPAPWLKLRVSFAEHAAEVLELEDVHGYQVIYHGDHVVNPKRAQLNVFAVNWLQTLINFEVAFRPVDMPVVA</sequence>
<reference evidence="1 2" key="1">
    <citation type="submission" date="2015-11" db="EMBL/GenBank/DDBJ databases">
        <authorList>
            <person name="Sahl J."/>
            <person name="Wagner D."/>
            <person name="Keim P."/>
        </authorList>
    </citation>
    <scope>NUCLEOTIDE SEQUENCE [LARGE SCALE GENOMIC DNA]</scope>
    <source>
        <strain evidence="1 2">BDU18</strain>
    </source>
</reference>
<dbReference type="EMBL" id="LNJQ01000003">
    <property type="protein sequence ID" value="KWZ39590.1"/>
    <property type="molecule type" value="Genomic_DNA"/>
</dbReference>
<gene>
    <name evidence="1" type="ORF">WS72_19230</name>
</gene>
<dbReference type="Proteomes" id="UP000070255">
    <property type="component" value="Unassembled WGS sequence"/>
</dbReference>
<dbReference type="RefSeq" id="WP_059647417.1">
    <property type="nucleotide sequence ID" value="NZ_LNJQ01000003.1"/>
</dbReference>
<protein>
    <recommendedName>
        <fullName evidence="3">DUF1249 domain-containing protein</fullName>
    </recommendedName>
</protein>
<evidence type="ECO:0000313" key="2">
    <source>
        <dbReference type="Proteomes" id="UP000070255"/>
    </source>
</evidence>
<keyword evidence="2" id="KW-1185">Reference proteome</keyword>
<proteinExistence type="predicted"/>
<comment type="caution">
    <text evidence="1">The sequence shown here is derived from an EMBL/GenBank/DDBJ whole genome shotgun (WGS) entry which is preliminary data.</text>
</comment>
<accession>A0ABR5T8Z8</accession>
<organism evidence="1 2">
    <name type="scientific">Burkholderia savannae</name>
    <dbReference type="NCBI Taxonomy" id="1637837"/>
    <lineage>
        <taxon>Bacteria</taxon>
        <taxon>Pseudomonadati</taxon>
        <taxon>Pseudomonadota</taxon>
        <taxon>Betaproteobacteria</taxon>
        <taxon>Burkholderiales</taxon>
        <taxon>Burkholderiaceae</taxon>
        <taxon>Burkholderia</taxon>
        <taxon>pseudomallei group</taxon>
    </lineage>
</organism>
<name>A0ABR5T8Z8_9BURK</name>